<evidence type="ECO:0000256" key="1">
    <source>
        <dbReference type="SAM" id="SignalP"/>
    </source>
</evidence>
<dbReference type="Pfam" id="PF00197">
    <property type="entry name" value="Kunitz_legume"/>
    <property type="match status" value="1"/>
</dbReference>
<dbReference type="Proteomes" id="UP000824469">
    <property type="component" value="Unassembled WGS sequence"/>
</dbReference>
<keyword evidence="3" id="KW-1185">Reference proteome</keyword>
<feature type="chain" id="PRO_5041400339" evidence="1">
    <location>
        <begin position="20"/>
        <end position="191"/>
    </location>
</feature>
<dbReference type="Gene3D" id="2.80.10.50">
    <property type="match status" value="1"/>
</dbReference>
<dbReference type="PANTHER" id="PTHR33107">
    <property type="entry name" value="KUNITZ TRYPSIN INHIBITOR 2"/>
    <property type="match status" value="1"/>
</dbReference>
<dbReference type="PRINTS" id="PR00291">
    <property type="entry name" value="KUNITZINHBTR"/>
</dbReference>
<dbReference type="SUPFAM" id="SSF50386">
    <property type="entry name" value="STI-like"/>
    <property type="match status" value="1"/>
</dbReference>
<dbReference type="EMBL" id="JAHRHJ020000009">
    <property type="protein sequence ID" value="KAH9301294.1"/>
    <property type="molecule type" value="Genomic_DNA"/>
</dbReference>
<evidence type="ECO:0000313" key="3">
    <source>
        <dbReference type="Proteomes" id="UP000824469"/>
    </source>
</evidence>
<feature type="signal peptide" evidence="1">
    <location>
        <begin position="1"/>
        <end position="19"/>
    </location>
</feature>
<comment type="caution">
    <text evidence="2">The sequence shown here is derived from an EMBL/GenBank/DDBJ whole genome shotgun (WGS) entry which is preliminary data.</text>
</comment>
<sequence length="191" mass="20508">VFLVAMVTVQFVWMGGAESEEGGAVVVDVDGQPLRAGVQYYVLPLRRGSGGGLTLKARYEDCAKVVAQERGELERGLPVVFEPASGKKGVMIREGVEQIIEMPAANACVASRRWGVVKDAITPVKGFVAAVGGSATFRIEKKGDFYALNYCPTVCETCRPTCGELGIYIDGKSNRWLTVGGPIFNVLFKKA</sequence>
<organism evidence="2 3">
    <name type="scientific">Taxus chinensis</name>
    <name type="common">Chinese yew</name>
    <name type="synonym">Taxus wallichiana var. chinensis</name>
    <dbReference type="NCBI Taxonomy" id="29808"/>
    <lineage>
        <taxon>Eukaryota</taxon>
        <taxon>Viridiplantae</taxon>
        <taxon>Streptophyta</taxon>
        <taxon>Embryophyta</taxon>
        <taxon>Tracheophyta</taxon>
        <taxon>Spermatophyta</taxon>
        <taxon>Pinopsida</taxon>
        <taxon>Pinidae</taxon>
        <taxon>Conifers II</taxon>
        <taxon>Cupressales</taxon>
        <taxon>Taxaceae</taxon>
        <taxon>Taxus</taxon>
    </lineage>
</organism>
<reference evidence="2 3" key="1">
    <citation type="journal article" date="2021" name="Nat. Plants">
        <title>The Taxus genome provides insights into paclitaxel biosynthesis.</title>
        <authorList>
            <person name="Xiong X."/>
            <person name="Gou J."/>
            <person name="Liao Q."/>
            <person name="Li Y."/>
            <person name="Zhou Q."/>
            <person name="Bi G."/>
            <person name="Li C."/>
            <person name="Du R."/>
            <person name="Wang X."/>
            <person name="Sun T."/>
            <person name="Guo L."/>
            <person name="Liang H."/>
            <person name="Lu P."/>
            <person name="Wu Y."/>
            <person name="Zhang Z."/>
            <person name="Ro D.K."/>
            <person name="Shang Y."/>
            <person name="Huang S."/>
            <person name="Yan J."/>
        </authorList>
    </citation>
    <scope>NUCLEOTIDE SEQUENCE [LARGE SCALE GENOMIC DNA]</scope>
    <source>
        <strain evidence="2">Ta-2019</strain>
    </source>
</reference>
<dbReference type="InterPro" id="IPR002160">
    <property type="entry name" value="Prot_inh_Kunz-lg"/>
</dbReference>
<protein>
    <submittedName>
        <fullName evidence="2">Uncharacterized protein</fullName>
    </submittedName>
</protein>
<dbReference type="InterPro" id="IPR011065">
    <property type="entry name" value="Kunitz_inhibitor_STI-like_sf"/>
</dbReference>
<dbReference type="AlphaFoldDB" id="A0AA38CQE0"/>
<dbReference type="PANTHER" id="PTHR33107:SF5">
    <property type="entry name" value="KUNITZ TRYPSIN INHIBITOR 5"/>
    <property type="match status" value="1"/>
</dbReference>
<dbReference type="OMA" id="SEGNCAP"/>
<name>A0AA38CQE0_TAXCH</name>
<proteinExistence type="predicted"/>
<accession>A0AA38CQE0</accession>
<keyword evidence="1" id="KW-0732">Signal</keyword>
<dbReference type="SMART" id="SM00452">
    <property type="entry name" value="STI"/>
    <property type="match status" value="1"/>
</dbReference>
<gene>
    <name evidence="2" type="ORF">KI387_012877</name>
</gene>
<evidence type="ECO:0000313" key="2">
    <source>
        <dbReference type="EMBL" id="KAH9301294.1"/>
    </source>
</evidence>
<dbReference type="PROSITE" id="PS00283">
    <property type="entry name" value="SOYBEAN_KUNITZ"/>
    <property type="match status" value="1"/>
</dbReference>
<feature type="non-terminal residue" evidence="2">
    <location>
        <position position="1"/>
    </location>
</feature>
<dbReference type="GO" id="GO:0004866">
    <property type="term" value="F:endopeptidase inhibitor activity"/>
    <property type="evidence" value="ECO:0007669"/>
    <property type="project" value="InterPro"/>
</dbReference>